<gene>
    <name evidence="1" type="ordered locus">BBR47_30160</name>
</gene>
<dbReference type="AlphaFoldDB" id="C0ZDY4"/>
<reference evidence="1 2" key="1">
    <citation type="submission" date="2005-03" db="EMBL/GenBank/DDBJ databases">
        <title>Brevibacillus brevis strain 47, complete genome.</title>
        <authorList>
            <person name="Hosoyama A."/>
            <person name="Yamada R."/>
            <person name="Hongo Y."/>
            <person name="Terui Y."/>
            <person name="Ankai A."/>
            <person name="Masuyama W."/>
            <person name="Sekiguchi M."/>
            <person name="Takeda T."/>
            <person name="Asano K."/>
            <person name="Ohji S."/>
            <person name="Ichikawa N."/>
            <person name="Narita S."/>
            <person name="Aoki N."/>
            <person name="Miura H."/>
            <person name="Matsushita S."/>
            <person name="Sekigawa T."/>
            <person name="Yamagata H."/>
            <person name="Yoshikawa H."/>
            <person name="Udaka S."/>
            <person name="Tanikawa S."/>
            <person name="Fujita N."/>
        </authorList>
    </citation>
    <scope>NUCLEOTIDE SEQUENCE [LARGE SCALE GENOMIC DNA]</scope>
    <source>
        <strain evidence="2">47 / JCM 6285 / NBRC 100599</strain>
    </source>
</reference>
<sequence length="49" mass="5553">MIGRIGGGPVRPTLGEIYQLVFLIFLQQANQLEAFVQLDKQPGYIYISR</sequence>
<accession>C0ZDY4</accession>
<organism evidence="1 2">
    <name type="scientific">Brevibacillus brevis (strain 47 / JCM 6285 / NBRC 100599)</name>
    <dbReference type="NCBI Taxonomy" id="358681"/>
    <lineage>
        <taxon>Bacteria</taxon>
        <taxon>Bacillati</taxon>
        <taxon>Bacillota</taxon>
        <taxon>Bacilli</taxon>
        <taxon>Bacillales</taxon>
        <taxon>Paenibacillaceae</taxon>
        <taxon>Brevibacillus</taxon>
    </lineage>
</organism>
<dbReference type="KEGG" id="bbe:BBR47_30160"/>
<dbReference type="EMBL" id="AP008955">
    <property type="protein sequence ID" value="BAH43993.1"/>
    <property type="molecule type" value="Genomic_DNA"/>
</dbReference>
<dbReference type="Proteomes" id="UP000001877">
    <property type="component" value="Chromosome"/>
</dbReference>
<proteinExistence type="predicted"/>
<dbReference type="HOGENOM" id="CLU_3133059_0_0_9"/>
<name>C0ZDY4_BREBN</name>
<keyword evidence="2" id="KW-1185">Reference proteome</keyword>
<evidence type="ECO:0000313" key="2">
    <source>
        <dbReference type="Proteomes" id="UP000001877"/>
    </source>
</evidence>
<evidence type="ECO:0000313" key="1">
    <source>
        <dbReference type="EMBL" id="BAH43993.1"/>
    </source>
</evidence>
<protein>
    <submittedName>
        <fullName evidence="1">Uncharacterized protein</fullName>
    </submittedName>
</protein>